<dbReference type="PANTHER" id="PTHR46231">
    <property type="entry name" value="ANKYRIN REPEAT AND BTB/POZ DOMAIN-CONTAINING PROTEIN 1"/>
    <property type="match status" value="1"/>
</dbReference>
<dbReference type="InterPro" id="IPR011333">
    <property type="entry name" value="SKP1/BTB/POZ_sf"/>
</dbReference>
<keyword evidence="1" id="KW-0677">Repeat</keyword>
<dbReference type="OrthoDB" id="684045at2759"/>
<dbReference type="Pfam" id="PF13637">
    <property type="entry name" value="Ank_4"/>
    <property type="match status" value="1"/>
</dbReference>
<dbReference type="Gene3D" id="3.30.710.10">
    <property type="entry name" value="Potassium Channel Kv1.1, Chain A"/>
    <property type="match status" value="2"/>
</dbReference>
<dbReference type="GeneID" id="2903154"/>
<dbReference type="Gene3D" id="1.25.40.20">
    <property type="entry name" value="Ankyrin repeat-containing domain"/>
    <property type="match status" value="1"/>
</dbReference>
<keyword evidence="5" id="KW-1185">Reference proteome</keyword>
<dbReference type="InterPro" id="IPR036770">
    <property type="entry name" value="Ankyrin_rpt-contain_sf"/>
</dbReference>
<dbReference type="SUPFAM" id="SSF54695">
    <property type="entry name" value="POZ domain"/>
    <property type="match status" value="2"/>
</dbReference>
<evidence type="ECO:0000256" key="1">
    <source>
        <dbReference type="ARBA" id="ARBA00022737"/>
    </source>
</evidence>
<feature type="domain" description="BTB" evidence="3">
    <location>
        <begin position="171"/>
        <end position="240"/>
    </location>
</feature>
<evidence type="ECO:0000313" key="4">
    <source>
        <dbReference type="EMBL" id="CAG89707.2"/>
    </source>
</evidence>
<name>Q6BKG5_DEBHA</name>
<dbReference type="OMA" id="EGARCIY"/>
<evidence type="ECO:0000256" key="2">
    <source>
        <dbReference type="ARBA" id="ARBA00023043"/>
    </source>
</evidence>
<accession>Q6BKG5</accession>
<dbReference type="PANTHER" id="PTHR46231:SF1">
    <property type="entry name" value="ANKYRIN REPEAT AND BTB_POZ DOMAIN-CONTAINING PROTEIN 1"/>
    <property type="match status" value="1"/>
</dbReference>
<dbReference type="CDD" id="cd18186">
    <property type="entry name" value="BTB_POZ_ZBTB_KLHL-like"/>
    <property type="match status" value="1"/>
</dbReference>
<dbReference type="GO" id="GO:0005737">
    <property type="term" value="C:cytoplasm"/>
    <property type="evidence" value="ECO:0007669"/>
    <property type="project" value="TreeGrafter"/>
</dbReference>
<dbReference type="EMBL" id="CR382138">
    <property type="protein sequence ID" value="CAG89707.2"/>
    <property type="molecule type" value="Genomic_DNA"/>
</dbReference>
<gene>
    <name evidence="4" type="ordered locus">DEHA2F22154g</name>
</gene>
<dbReference type="GO" id="GO:0000151">
    <property type="term" value="C:ubiquitin ligase complex"/>
    <property type="evidence" value="ECO:0007669"/>
    <property type="project" value="TreeGrafter"/>
</dbReference>
<dbReference type="SMART" id="SM00225">
    <property type="entry name" value="BTB"/>
    <property type="match status" value="2"/>
</dbReference>
<dbReference type="KEGG" id="dha:DEHA2F22154g"/>
<dbReference type="SUPFAM" id="SSF48403">
    <property type="entry name" value="Ankyrin repeat"/>
    <property type="match status" value="1"/>
</dbReference>
<dbReference type="InParanoid" id="Q6BKG5"/>
<dbReference type="STRING" id="284592.Q6BKG5"/>
<dbReference type="Proteomes" id="UP000000599">
    <property type="component" value="Chromosome F"/>
</dbReference>
<dbReference type="InterPro" id="IPR002110">
    <property type="entry name" value="Ankyrin_rpt"/>
</dbReference>
<dbReference type="Pfam" id="PF00651">
    <property type="entry name" value="BTB"/>
    <property type="match status" value="1"/>
</dbReference>
<dbReference type="InterPro" id="IPR000210">
    <property type="entry name" value="BTB/POZ_dom"/>
</dbReference>
<dbReference type="InterPro" id="IPR044515">
    <property type="entry name" value="ABTB1"/>
</dbReference>
<dbReference type="VEuPathDB" id="FungiDB:DEHA2F22154g"/>
<proteinExistence type="predicted"/>
<organism evidence="4 5">
    <name type="scientific">Debaryomyces hansenii (strain ATCC 36239 / CBS 767 / BCRC 21394 / JCM 1990 / NBRC 0083 / IGC 2968)</name>
    <name type="common">Yeast</name>
    <name type="synonym">Torulaspora hansenii</name>
    <dbReference type="NCBI Taxonomy" id="284592"/>
    <lineage>
        <taxon>Eukaryota</taxon>
        <taxon>Fungi</taxon>
        <taxon>Dikarya</taxon>
        <taxon>Ascomycota</taxon>
        <taxon>Saccharomycotina</taxon>
        <taxon>Pichiomycetes</taxon>
        <taxon>Debaryomycetaceae</taxon>
        <taxon>Debaryomyces</taxon>
    </lineage>
</organism>
<sequence length="636" mass="72402">MTVGQPTSINDELDESIEELTYVTFPMNYDHMPSAIHQIDTPPQTADGSGQDLIKVFNNLCMSCRAGDIDTVDSLLSTPELNINQVDEWDYSPLILASLCGHTKIVELLLSRGAVCDRDTFQGARCIYGALNDTIRDLLISFDISKTVDMSQPFAGHISSILNPLNQMPTSDILFRFPHINGTLTRDLQIFRLNRFILAARSPYFFDKLKKGGAWNSKTIIDMPSSTNPAVFKMIVDYMYLRTDGLPIDQSKTQDQLVKFAAKLKLGDLLTNIEMIKETNNDKEKAKAKHSASFMYVEKARKDMDSFLVSSIIGNRVVSKLELGKEIDFEEINPELHIDENQKAELLNSSSIPDTIVSVIDADSESIVYLPVHKAIMARSEYFETMFKSDIFLSSQEDLPILKDYEKTLNKVIIDRPLILPVHIPVIQISTYTSNFEVAKIILSFLYHDDVPPIPLIFTIELLFAADELFLDRLKTMCAVNITSNFSKLTFSEFQSLFERVGYSAYDLIRVSWQTRCDKLEQHVSKLIAHNLERISDDEVERSQFCSLIEESASRIQERQDTDTIELIDDIRYYIAKKYSVNDEFTDFEPIAEHFRESDPTYVAAEDIQIYKNALSKYEREIDMIDALLDDLSLGA</sequence>
<keyword evidence="2" id="KW-0040">ANK repeat</keyword>
<dbReference type="SMART" id="SM00248">
    <property type="entry name" value="ANK"/>
    <property type="match status" value="2"/>
</dbReference>
<feature type="domain" description="BTB" evidence="3">
    <location>
        <begin position="353"/>
        <end position="455"/>
    </location>
</feature>
<dbReference type="RefSeq" id="XP_461306.2">
    <property type="nucleotide sequence ID" value="XM_461306.1"/>
</dbReference>
<dbReference type="FunCoup" id="Q6BKG5">
    <property type="interactions" value="56"/>
</dbReference>
<dbReference type="eggNOG" id="KOG0511">
    <property type="taxonomic scope" value="Eukaryota"/>
</dbReference>
<dbReference type="PROSITE" id="PS50097">
    <property type="entry name" value="BTB"/>
    <property type="match status" value="2"/>
</dbReference>
<protein>
    <submittedName>
        <fullName evidence="4">DEHA2F22154p</fullName>
    </submittedName>
</protein>
<reference evidence="4 5" key="1">
    <citation type="journal article" date="2004" name="Nature">
        <title>Genome evolution in yeasts.</title>
        <authorList>
            <consortium name="Genolevures"/>
            <person name="Dujon B."/>
            <person name="Sherman D."/>
            <person name="Fischer G."/>
            <person name="Durrens P."/>
            <person name="Casaregola S."/>
            <person name="Lafontaine I."/>
            <person name="de Montigny J."/>
            <person name="Marck C."/>
            <person name="Neuveglise C."/>
            <person name="Talla E."/>
            <person name="Goffard N."/>
            <person name="Frangeul L."/>
            <person name="Aigle M."/>
            <person name="Anthouard V."/>
            <person name="Babour A."/>
            <person name="Barbe V."/>
            <person name="Barnay S."/>
            <person name="Blanchin S."/>
            <person name="Beckerich J.M."/>
            <person name="Beyne E."/>
            <person name="Bleykasten C."/>
            <person name="Boisrame A."/>
            <person name="Boyer J."/>
            <person name="Cattolico L."/>
            <person name="Confanioleri F."/>
            <person name="de Daruvar A."/>
            <person name="Despons L."/>
            <person name="Fabre E."/>
            <person name="Fairhead C."/>
            <person name="Ferry-Dumazet H."/>
            <person name="Groppi A."/>
            <person name="Hantraye F."/>
            <person name="Hennequin C."/>
            <person name="Jauniaux N."/>
            <person name="Joyet P."/>
            <person name="Kachouri R."/>
            <person name="Kerrest A."/>
            <person name="Koszul R."/>
            <person name="Lemaire M."/>
            <person name="Lesur I."/>
            <person name="Ma L."/>
            <person name="Muller H."/>
            <person name="Nicaud J.M."/>
            <person name="Nikolski M."/>
            <person name="Oztas S."/>
            <person name="Ozier-Kalogeropoulos O."/>
            <person name="Pellenz S."/>
            <person name="Potier S."/>
            <person name="Richard G.F."/>
            <person name="Straub M.L."/>
            <person name="Suleau A."/>
            <person name="Swennene D."/>
            <person name="Tekaia F."/>
            <person name="Wesolowski-Louvel M."/>
            <person name="Westhof E."/>
            <person name="Wirth B."/>
            <person name="Zeniou-Meyer M."/>
            <person name="Zivanovic I."/>
            <person name="Bolotin-Fukuhara M."/>
            <person name="Thierry A."/>
            <person name="Bouchier C."/>
            <person name="Caudron B."/>
            <person name="Scarpelli C."/>
            <person name="Gaillardin C."/>
            <person name="Weissenbach J."/>
            <person name="Wincker P."/>
            <person name="Souciet J.L."/>
        </authorList>
    </citation>
    <scope>NUCLEOTIDE SEQUENCE [LARGE SCALE GENOMIC DNA]</scope>
    <source>
        <strain evidence="5">ATCC 36239 / CBS 767 / BCRC 21394 / JCM 1990 / NBRC 0083 / IGC 2968</strain>
    </source>
</reference>
<dbReference type="HOGENOM" id="CLU_022885_2_0_1"/>
<evidence type="ECO:0000259" key="3">
    <source>
        <dbReference type="PROSITE" id="PS50097"/>
    </source>
</evidence>
<evidence type="ECO:0000313" key="5">
    <source>
        <dbReference type="Proteomes" id="UP000000599"/>
    </source>
</evidence>
<dbReference type="AlphaFoldDB" id="Q6BKG5"/>